<keyword evidence="4" id="KW-0418">Kinase</keyword>
<evidence type="ECO:0000259" key="6">
    <source>
        <dbReference type="Pfam" id="PF00294"/>
    </source>
</evidence>
<evidence type="ECO:0000256" key="5">
    <source>
        <dbReference type="ARBA" id="ARBA00022840"/>
    </source>
</evidence>
<dbReference type="PIRSF" id="PIRSF000535">
    <property type="entry name" value="1PFK/6PFK/LacC"/>
    <property type="match status" value="1"/>
</dbReference>
<dbReference type="GO" id="GO:0005829">
    <property type="term" value="C:cytosol"/>
    <property type="evidence" value="ECO:0007669"/>
    <property type="project" value="TreeGrafter"/>
</dbReference>
<evidence type="ECO:0000256" key="3">
    <source>
        <dbReference type="ARBA" id="ARBA00022741"/>
    </source>
</evidence>
<dbReference type="EMBL" id="BART01001843">
    <property type="protein sequence ID" value="GAG73564.1"/>
    <property type="molecule type" value="Genomic_DNA"/>
</dbReference>
<dbReference type="PANTHER" id="PTHR46566">
    <property type="entry name" value="1-PHOSPHOFRUCTOKINASE-RELATED"/>
    <property type="match status" value="1"/>
</dbReference>
<dbReference type="Pfam" id="PF00294">
    <property type="entry name" value="PfkB"/>
    <property type="match status" value="1"/>
</dbReference>
<dbReference type="NCBIfam" id="TIGR03168">
    <property type="entry name" value="1-PFK"/>
    <property type="match status" value="1"/>
</dbReference>
<keyword evidence="3" id="KW-0547">Nucleotide-binding</keyword>
<dbReference type="InterPro" id="IPR017583">
    <property type="entry name" value="Tagatose/fructose_Pkinase"/>
</dbReference>
<dbReference type="AlphaFoldDB" id="X0ZVR1"/>
<dbReference type="InterPro" id="IPR011611">
    <property type="entry name" value="PfkB_dom"/>
</dbReference>
<organism evidence="7">
    <name type="scientific">marine sediment metagenome</name>
    <dbReference type="NCBI Taxonomy" id="412755"/>
    <lineage>
        <taxon>unclassified sequences</taxon>
        <taxon>metagenomes</taxon>
        <taxon>ecological metagenomes</taxon>
    </lineage>
</organism>
<keyword evidence="2" id="KW-0808">Transferase</keyword>
<dbReference type="InterPro" id="IPR029056">
    <property type="entry name" value="Ribokinase-like"/>
</dbReference>
<evidence type="ECO:0000256" key="1">
    <source>
        <dbReference type="ARBA" id="ARBA00010688"/>
    </source>
</evidence>
<comment type="similarity">
    <text evidence="1">Belongs to the carbohydrate kinase PfkB family.</text>
</comment>
<evidence type="ECO:0000256" key="2">
    <source>
        <dbReference type="ARBA" id="ARBA00022679"/>
    </source>
</evidence>
<protein>
    <recommendedName>
        <fullName evidence="6">Carbohydrate kinase PfkB domain-containing protein</fullName>
    </recommendedName>
</protein>
<gene>
    <name evidence="7" type="ORF">S01H4_06110</name>
</gene>
<dbReference type="PANTHER" id="PTHR46566:SF1">
    <property type="entry name" value="1-PHOSPHOFRUCTOKINASE"/>
    <property type="match status" value="1"/>
</dbReference>
<dbReference type="Gene3D" id="3.40.1190.20">
    <property type="match status" value="1"/>
</dbReference>
<accession>X0ZVR1</accession>
<reference evidence="7" key="1">
    <citation type="journal article" date="2014" name="Front. Microbiol.">
        <title>High frequency of phylogenetically diverse reductive dehalogenase-homologous genes in deep subseafloor sedimentary metagenomes.</title>
        <authorList>
            <person name="Kawai M."/>
            <person name="Futagami T."/>
            <person name="Toyoda A."/>
            <person name="Takaki Y."/>
            <person name="Nishi S."/>
            <person name="Hori S."/>
            <person name="Arai W."/>
            <person name="Tsubouchi T."/>
            <person name="Morono Y."/>
            <person name="Uchiyama I."/>
            <person name="Ito T."/>
            <person name="Fujiyama A."/>
            <person name="Inagaki F."/>
            <person name="Takami H."/>
        </authorList>
    </citation>
    <scope>NUCLEOTIDE SEQUENCE</scope>
    <source>
        <strain evidence="7">Expedition CK06-06</strain>
    </source>
</reference>
<proteinExistence type="inferred from homology"/>
<dbReference type="GO" id="GO:0005524">
    <property type="term" value="F:ATP binding"/>
    <property type="evidence" value="ECO:0007669"/>
    <property type="project" value="UniProtKB-KW"/>
</dbReference>
<evidence type="ECO:0000313" key="7">
    <source>
        <dbReference type="EMBL" id="GAG73564.1"/>
    </source>
</evidence>
<dbReference type="GO" id="GO:0008443">
    <property type="term" value="F:phosphofructokinase activity"/>
    <property type="evidence" value="ECO:0007669"/>
    <property type="project" value="TreeGrafter"/>
</dbReference>
<comment type="caution">
    <text evidence="7">The sequence shown here is derived from an EMBL/GenBank/DDBJ whole genome shotgun (WGS) entry which is preliminary data.</text>
</comment>
<name>X0ZVR1_9ZZZZ</name>
<keyword evidence="5" id="KW-0067">ATP-binding</keyword>
<dbReference type="CDD" id="cd01164">
    <property type="entry name" value="FruK_PfkB_like"/>
    <property type="match status" value="1"/>
</dbReference>
<dbReference type="SUPFAM" id="SSF53613">
    <property type="entry name" value="Ribokinase-like"/>
    <property type="match status" value="1"/>
</dbReference>
<evidence type="ECO:0000256" key="4">
    <source>
        <dbReference type="ARBA" id="ARBA00022777"/>
    </source>
</evidence>
<sequence>MIGTVTLNPAIDVILEVSNLKINHYNKVLNAHTTSGGKGINVSKAVRGCGRETIAIGFLGGGRGRMIEEELRELGITTNFWHIEEKTRSNTIISDKEKGYHTLLSETGPKITEYDLEMLKSIFYRVMSQCSVVTLSGSLPRGVPVNIYGDLISIAKEREVKTILNTSGEQFIKGLEKNPFLAKPDLRESNQVFGIKIDKEKDAIKAAKEVVQRGAEIGVVSLQNEKDIIATPDEIWFAETTYHEIVNLIGAGDALVAGFAITLTEEGKNLEEAIKFSMACALASALREEEEFSSREEVEKCLKCVNVERL</sequence>
<feature type="domain" description="Carbohydrate kinase PfkB" evidence="6">
    <location>
        <begin position="11"/>
        <end position="288"/>
    </location>
</feature>